<dbReference type="Proteomes" id="UP000236333">
    <property type="component" value="Unassembled WGS sequence"/>
</dbReference>
<dbReference type="AlphaFoldDB" id="A0A2J7ZM48"/>
<dbReference type="PANTHER" id="PTHR45458">
    <property type="entry name" value="SHORT-CHAIN DEHYDROGENASE/REDUCTASE SDR"/>
    <property type="match status" value="1"/>
</dbReference>
<reference evidence="1 2" key="1">
    <citation type="journal article" date="2017" name="Mol. Biol. Evol.">
        <title>The 4-celled Tetrabaena socialis nuclear genome reveals the essential components for genetic control of cell number at the origin of multicellularity in the volvocine lineage.</title>
        <authorList>
            <person name="Featherston J."/>
            <person name="Arakaki Y."/>
            <person name="Hanschen E.R."/>
            <person name="Ferris P.J."/>
            <person name="Michod R.E."/>
            <person name="Olson B.J.S.C."/>
            <person name="Nozaki H."/>
            <person name="Durand P.M."/>
        </authorList>
    </citation>
    <scope>NUCLEOTIDE SEQUENCE [LARGE SCALE GENOMIC DNA]</scope>
    <source>
        <strain evidence="1 2">NIES-571</strain>
    </source>
</reference>
<dbReference type="PANTHER" id="PTHR45458:SF1">
    <property type="entry name" value="SHORT CHAIN DEHYDROGENASE"/>
    <property type="match status" value="1"/>
</dbReference>
<evidence type="ECO:0000313" key="1">
    <source>
        <dbReference type="EMBL" id="PNH01348.1"/>
    </source>
</evidence>
<evidence type="ECO:0008006" key="3">
    <source>
        <dbReference type="Google" id="ProtNLM"/>
    </source>
</evidence>
<protein>
    <recommendedName>
        <fullName evidence="3">C-factor</fullName>
    </recommendedName>
</protein>
<evidence type="ECO:0000313" key="2">
    <source>
        <dbReference type="Proteomes" id="UP000236333"/>
    </source>
</evidence>
<dbReference type="InterPro" id="IPR052184">
    <property type="entry name" value="SDR_enzymes"/>
</dbReference>
<organism evidence="1 2">
    <name type="scientific">Tetrabaena socialis</name>
    <dbReference type="NCBI Taxonomy" id="47790"/>
    <lineage>
        <taxon>Eukaryota</taxon>
        <taxon>Viridiplantae</taxon>
        <taxon>Chlorophyta</taxon>
        <taxon>core chlorophytes</taxon>
        <taxon>Chlorophyceae</taxon>
        <taxon>CS clade</taxon>
        <taxon>Chlamydomonadales</taxon>
        <taxon>Tetrabaenaceae</taxon>
        <taxon>Tetrabaena</taxon>
    </lineage>
</organism>
<keyword evidence="2" id="KW-1185">Reference proteome</keyword>
<proteinExistence type="predicted"/>
<sequence length="59" mass="6324">VGILHPGMVQTDMTAGYHGADGMISPEQSAADLLSVIQTQLSIETSGTFWHRNGTVLPW</sequence>
<accession>A0A2J7ZM48</accession>
<name>A0A2J7ZM48_9CHLO</name>
<gene>
    <name evidence="1" type="ORF">TSOC_012775</name>
</gene>
<dbReference type="OrthoDB" id="5296at2759"/>
<dbReference type="EMBL" id="PGGS01000926">
    <property type="protein sequence ID" value="PNH01348.1"/>
    <property type="molecule type" value="Genomic_DNA"/>
</dbReference>
<feature type="non-terminal residue" evidence="1">
    <location>
        <position position="1"/>
    </location>
</feature>
<dbReference type="GO" id="GO:0016616">
    <property type="term" value="F:oxidoreductase activity, acting on the CH-OH group of donors, NAD or NADP as acceptor"/>
    <property type="evidence" value="ECO:0007669"/>
    <property type="project" value="TreeGrafter"/>
</dbReference>
<comment type="caution">
    <text evidence="1">The sequence shown here is derived from an EMBL/GenBank/DDBJ whole genome shotgun (WGS) entry which is preliminary data.</text>
</comment>
<dbReference type="Gene3D" id="3.40.50.720">
    <property type="entry name" value="NAD(P)-binding Rossmann-like Domain"/>
    <property type="match status" value="1"/>
</dbReference>
<dbReference type="SUPFAM" id="SSF51735">
    <property type="entry name" value="NAD(P)-binding Rossmann-fold domains"/>
    <property type="match status" value="1"/>
</dbReference>
<dbReference type="InterPro" id="IPR036291">
    <property type="entry name" value="NAD(P)-bd_dom_sf"/>
</dbReference>